<gene>
    <name evidence="1" type="ORF">BaRGS_00036042</name>
</gene>
<evidence type="ECO:0000313" key="1">
    <source>
        <dbReference type="EMBL" id="KAK7469938.1"/>
    </source>
</evidence>
<keyword evidence="2" id="KW-1185">Reference proteome</keyword>
<evidence type="ECO:0000313" key="2">
    <source>
        <dbReference type="Proteomes" id="UP001519460"/>
    </source>
</evidence>
<sequence>MRHNDTKETAQEDISCEMWMKKILNLRTYKLMKNVRRTAHISCTVPLPNIMNKYISEAGCSWYGERQMPDSSKAHTGRIVTQTCHKAGF</sequence>
<accession>A0ABD0JD25</accession>
<comment type="caution">
    <text evidence="1">The sequence shown here is derived from an EMBL/GenBank/DDBJ whole genome shotgun (WGS) entry which is preliminary data.</text>
</comment>
<dbReference type="Proteomes" id="UP001519460">
    <property type="component" value="Unassembled WGS sequence"/>
</dbReference>
<name>A0ABD0JD25_9CAEN</name>
<dbReference type="EMBL" id="JACVVK020000498">
    <property type="protein sequence ID" value="KAK7469938.1"/>
    <property type="molecule type" value="Genomic_DNA"/>
</dbReference>
<dbReference type="AlphaFoldDB" id="A0ABD0JD25"/>
<reference evidence="1 2" key="1">
    <citation type="journal article" date="2023" name="Sci. Data">
        <title>Genome assembly of the Korean intertidal mud-creeper Batillaria attramentaria.</title>
        <authorList>
            <person name="Patra A.K."/>
            <person name="Ho P.T."/>
            <person name="Jun S."/>
            <person name="Lee S.J."/>
            <person name="Kim Y."/>
            <person name="Won Y.J."/>
        </authorList>
    </citation>
    <scope>NUCLEOTIDE SEQUENCE [LARGE SCALE GENOMIC DNA]</scope>
    <source>
        <strain evidence="1">Wonlab-2016</strain>
    </source>
</reference>
<organism evidence="1 2">
    <name type="scientific">Batillaria attramentaria</name>
    <dbReference type="NCBI Taxonomy" id="370345"/>
    <lineage>
        <taxon>Eukaryota</taxon>
        <taxon>Metazoa</taxon>
        <taxon>Spiralia</taxon>
        <taxon>Lophotrochozoa</taxon>
        <taxon>Mollusca</taxon>
        <taxon>Gastropoda</taxon>
        <taxon>Caenogastropoda</taxon>
        <taxon>Sorbeoconcha</taxon>
        <taxon>Cerithioidea</taxon>
        <taxon>Batillariidae</taxon>
        <taxon>Batillaria</taxon>
    </lineage>
</organism>
<proteinExistence type="predicted"/>
<protein>
    <submittedName>
        <fullName evidence="1">Uncharacterized protein</fullName>
    </submittedName>
</protein>